<evidence type="ECO:0000256" key="1">
    <source>
        <dbReference type="ARBA" id="ARBA00023002"/>
    </source>
</evidence>
<evidence type="ECO:0000256" key="3">
    <source>
        <dbReference type="SAM" id="MobiDB-lite"/>
    </source>
</evidence>
<evidence type="ECO:0000256" key="2">
    <source>
        <dbReference type="ARBA" id="ARBA00023033"/>
    </source>
</evidence>
<sequence length="562" mass="63674">MTDRHTTAEATRSAGGQAHPGIAGPTATAATAATRKLGLKENYALLTRDLGWEPDYERPEDVFRTARFEGIVIHDWNAWEDPFRLTMDAYWKYQGEKERKLYAILDAFQQNGAHLNVSDARYVQALKLFINGVIGMEYASHRGFCIIGREFPGTAARIAAQMQAIDELRHAQTQTHALSHYAKYFAGMSNFPEQYDRTWYLSIPKSFFEDAVASGPFEFVVGICFAFEYVLTNLVFMPWMSGAAYNGDMSTVSFGFSAQSDEARHMTLGIEVIKFLLEQDPANVPIVQGWIDKWFWRGYRLLSLVAAMMDYMLPKRVMSWAEAWSIYYEQNGGALFADLARYGIRPPKYAEQTVEEKQHVSHQLWSTFYQFRHAAGFAVWLPSAEEQDWLSAKYPETFDRYYRPRYAHWAAEAAAGRPFANATLPMLCQVCQWPLLFTEPGDPTRISHRAETYLGERFHCCSDGCRDIFRAEPEKYVHAHLPVHQIYQGHYFKPDVDPTAPGFNPLVEALRYMGITAGLDGGDFTGHVDALNWQAWSGRSASLHDPMQPMPAAAVDAGTAQA</sequence>
<dbReference type="InterPro" id="IPR007029">
    <property type="entry name" value="YHS_dom"/>
</dbReference>
<accession>A0ABU9BHR2</accession>
<evidence type="ECO:0000259" key="4">
    <source>
        <dbReference type="Pfam" id="PF04945"/>
    </source>
</evidence>
<keyword evidence="2" id="KW-0503">Monooxygenase</keyword>
<reference evidence="5 6" key="1">
    <citation type="submission" date="2024-04" db="EMBL/GenBank/DDBJ databases">
        <title>Novel species of the genus Ideonella isolated from streams.</title>
        <authorList>
            <person name="Lu H."/>
        </authorList>
    </citation>
    <scope>NUCLEOTIDE SEQUENCE [LARGE SCALE GENOMIC DNA]</scope>
    <source>
        <strain evidence="5 6">BYS139W</strain>
    </source>
</reference>
<dbReference type="InterPro" id="IPR012348">
    <property type="entry name" value="RNR-like"/>
</dbReference>
<dbReference type="EMBL" id="JBBUTF010000027">
    <property type="protein sequence ID" value="MEK8028619.1"/>
    <property type="molecule type" value="Genomic_DNA"/>
</dbReference>
<comment type="caution">
    <text evidence="5">The sequence shown here is derived from an EMBL/GenBank/DDBJ whole genome shotgun (WGS) entry which is preliminary data.</text>
</comment>
<keyword evidence="1" id="KW-0560">Oxidoreductase</keyword>
<dbReference type="InterPro" id="IPR009078">
    <property type="entry name" value="Ferritin-like_SF"/>
</dbReference>
<evidence type="ECO:0000313" key="6">
    <source>
        <dbReference type="Proteomes" id="UP001368500"/>
    </source>
</evidence>
<dbReference type="Pfam" id="PF04945">
    <property type="entry name" value="YHS"/>
    <property type="match status" value="1"/>
</dbReference>
<dbReference type="InterPro" id="IPR003430">
    <property type="entry name" value="Phenol_Hydrox"/>
</dbReference>
<dbReference type="SUPFAM" id="SSF47240">
    <property type="entry name" value="Ferritin-like"/>
    <property type="match status" value="1"/>
</dbReference>
<feature type="domain" description="YHS" evidence="4">
    <location>
        <begin position="438"/>
        <end position="479"/>
    </location>
</feature>
<name>A0ABU9BHR2_9BURK</name>
<proteinExistence type="predicted"/>
<gene>
    <name evidence="5" type="ORF">AACH11_21885</name>
</gene>
<dbReference type="RefSeq" id="WP_341376406.1">
    <property type="nucleotide sequence ID" value="NZ_JBBUTF010000027.1"/>
</dbReference>
<evidence type="ECO:0000313" key="5">
    <source>
        <dbReference type="EMBL" id="MEK8028619.1"/>
    </source>
</evidence>
<dbReference type="Proteomes" id="UP001368500">
    <property type="component" value="Unassembled WGS sequence"/>
</dbReference>
<dbReference type="Pfam" id="PF02332">
    <property type="entry name" value="Phenol_Hydrox"/>
    <property type="match status" value="1"/>
</dbReference>
<organism evidence="5 6">
    <name type="scientific">Pseudaquabacterium rugosum</name>
    <dbReference type="NCBI Taxonomy" id="2984194"/>
    <lineage>
        <taxon>Bacteria</taxon>
        <taxon>Pseudomonadati</taxon>
        <taxon>Pseudomonadota</taxon>
        <taxon>Betaproteobacteria</taxon>
        <taxon>Burkholderiales</taxon>
        <taxon>Sphaerotilaceae</taxon>
        <taxon>Pseudaquabacterium</taxon>
    </lineage>
</organism>
<protein>
    <submittedName>
        <fullName evidence="5">YHS domain-containing protein</fullName>
    </submittedName>
</protein>
<feature type="region of interest" description="Disordered" evidence="3">
    <location>
        <begin position="1"/>
        <end position="26"/>
    </location>
</feature>
<keyword evidence="6" id="KW-1185">Reference proteome</keyword>
<dbReference type="Gene3D" id="1.10.620.20">
    <property type="entry name" value="Ribonucleotide Reductase, subunit A"/>
    <property type="match status" value="1"/>
</dbReference>